<evidence type="ECO:0000256" key="7">
    <source>
        <dbReference type="ARBA" id="ARBA00022993"/>
    </source>
</evidence>
<keyword evidence="5 9" id="KW-0067">ATP-binding</keyword>
<feature type="site" description="Transition state stabilizer" evidence="9">
    <location>
        <position position="17"/>
    </location>
</feature>
<dbReference type="InterPro" id="IPR004821">
    <property type="entry name" value="Cyt_trans-like"/>
</dbReference>
<comment type="subunit">
    <text evidence="9">Homohexamer.</text>
</comment>
<feature type="binding site" evidence="9">
    <location>
        <position position="9"/>
    </location>
    <ligand>
        <name>substrate</name>
    </ligand>
</feature>
<dbReference type="GO" id="GO:0005737">
    <property type="term" value="C:cytoplasm"/>
    <property type="evidence" value="ECO:0007669"/>
    <property type="project" value="UniProtKB-SubCell"/>
</dbReference>
<keyword evidence="4 9" id="KW-0547">Nucleotide-binding</keyword>
<dbReference type="UniPathway" id="UPA00241">
    <property type="reaction ID" value="UER00355"/>
</dbReference>
<feature type="binding site" evidence="9">
    <location>
        <position position="87"/>
    </location>
    <ligand>
        <name>substrate</name>
    </ligand>
</feature>
<accession>A0A7T5ENY2</accession>
<dbReference type="NCBIfam" id="TIGR00125">
    <property type="entry name" value="cyt_tran_rel"/>
    <property type="match status" value="1"/>
</dbReference>
<evidence type="ECO:0000259" key="10">
    <source>
        <dbReference type="Pfam" id="PF01467"/>
    </source>
</evidence>
<feature type="binding site" evidence="9">
    <location>
        <position position="17"/>
    </location>
    <ligand>
        <name>ATP</name>
        <dbReference type="ChEBI" id="CHEBI:30616"/>
    </ligand>
</feature>
<evidence type="ECO:0000256" key="6">
    <source>
        <dbReference type="ARBA" id="ARBA00022842"/>
    </source>
</evidence>
<comment type="pathway">
    <text evidence="9">Cofactor biosynthesis; coenzyme A biosynthesis; CoA from (R)-pantothenate: step 4/5.</text>
</comment>
<dbReference type="PANTHER" id="PTHR21342:SF1">
    <property type="entry name" value="PHOSPHOPANTETHEINE ADENYLYLTRANSFERASE"/>
    <property type="match status" value="1"/>
</dbReference>
<evidence type="ECO:0000313" key="11">
    <source>
        <dbReference type="EMBL" id="QQE76070.1"/>
    </source>
</evidence>
<comment type="catalytic activity">
    <reaction evidence="8 9">
        <text>(R)-4'-phosphopantetheine + ATP + H(+) = 3'-dephospho-CoA + diphosphate</text>
        <dbReference type="Rhea" id="RHEA:19801"/>
        <dbReference type="ChEBI" id="CHEBI:15378"/>
        <dbReference type="ChEBI" id="CHEBI:30616"/>
        <dbReference type="ChEBI" id="CHEBI:33019"/>
        <dbReference type="ChEBI" id="CHEBI:57328"/>
        <dbReference type="ChEBI" id="CHEBI:61723"/>
        <dbReference type="EC" id="2.7.7.3"/>
    </reaction>
</comment>
<feature type="binding site" evidence="9">
    <location>
        <position position="98"/>
    </location>
    <ligand>
        <name>ATP</name>
        <dbReference type="ChEBI" id="CHEBI:30616"/>
    </ligand>
</feature>
<dbReference type="Pfam" id="PF01467">
    <property type="entry name" value="CTP_transf_like"/>
    <property type="match status" value="1"/>
</dbReference>
<dbReference type="GO" id="GO:0005524">
    <property type="term" value="F:ATP binding"/>
    <property type="evidence" value="ECO:0007669"/>
    <property type="project" value="UniProtKB-KW"/>
</dbReference>
<comment type="subcellular location">
    <subcellularLocation>
        <location evidence="9">Cytoplasm</location>
    </subcellularLocation>
</comment>
<keyword evidence="3 9" id="KW-0548">Nucleotidyltransferase</keyword>
<dbReference type="EC" id="2.7.7.3" evidence="9"/>
<evidence type="ECO:0000256" key="3">
    <source>
        <dbReference type="ARBA" id="ARBA00022695"/>
    </source>
</evidence>
<evidence type="ECO:0000313" key="14">
    <source>
        <dbReference type="Proteomes" id="UP000677234"/>
    </source>
</evidence>
<keyword evidence="14" id="KW-1185">Reference proteome</keyword>
<keyword evidence="1 9" id="KW-0963">Cytoplasm</keyword>
<reference evidence="12" key="2">
    <citation type="submission" date="2021-04" db="EMBL/GenBank/DDBJ databases">
        <title>Brevibacillus composti FJAT-54423, complete genome.</title>
        <authorList>
            <person name="Tang R."/>
        </authorList>
    </citation>
    <scope>NUCLEOTIDE SEQUENCE</scope>
    <source>
        <strain evidence="12">FJAT-54424</strain>
    </source>
</reference>
<reference evidence="11 13" key="1">
    <citation type="submission" date="2020-12" db="EMBL/GenBank/DDBJ databases">
        <title>strain FJAT-54423T represents a novel species of the genus Brevibacillus.</title>
        <authorList>
            <person name="Tang R."/>
        </authorList>
    </citation>
    <scope>NUCLEOTIDE SEQUENCE [LARGE SCALE GENOMIC DNA]</scope>
    <source>
        <strain evidence="11 13">FJAT-54423</strain>
    </source>
</reference>
<dbReference type="AlphaFoldDB" id="A0A7T5ENY2"/>
<evidence type="ECO:0000256" key="4">
    <source>
        <dbReference type="ARBA" id="ARBA00022741"/>
    </source>
</evidence>
<comment type="cofactor">
    <cofactor evidence="9">
        <name>Mg(2+)</name>
        <dbReference type="ChEBI" id="CHEBI:18420"/>
    </cofactor>
</comment>
<dbReference type="PANTHER" id="PTHR21342">
    <property type="entry name" value="PHOSPHOPANTETHEINE ADENYLYLTRANSFERASE"/>
    <property type="match status" value="1"/>
</dbReference>
<comment type="function">
    <text evidence="9">Reversibly transfers an adenylyl group from ATP to 4'-phosphopantetheine, yielding dephospho-CoA (dPCoA) and pyrophosphate.</text>
</comment>
<proteinExistence type="inferred from homology"/>
<evidence type="ECO:0000256" key="5">
    <source>
        <dbReference type="ARBA" id="ARBA00022840"/>
    </source>
</evidence>
<dbReference type="GO" id="GO:0004595">
    <property type="term" value="F:pantetheine-phosphate adenylyltransferase activity"/>
    <property type="evidence" value="ECO:0007669"/>
    <property type="project" value="UniProtKB-UniRule"/>
</dbReference>
<dbReference type="CDD" id="cd02163">
    <property type="entry name" value="PPAT"/>
    <property type="match status" value="1"/>
</dbReference>
<keyword evidence="7 9" id="KW-0173">Coenzyme A biosynthesis</keyword>
<name>A0A7T5ENY2_9BACL</name>
<organism evidence="11 13">
    <name type="scientific">Brevibacillus composti</name>
    <dbReference type="NCBI Taxonomy" id="2796470"/>
    <lineage>
        <taxon>Bacteria</taxon>
        <taxon>Bacillati</taxon>
        <taxon>Bacillota</taxon>
        <taxon>Bacilli</taxon>
        <taxon>Bacillales</taxon>
        <taxon>Paenibacillaceae</taxon>
        <taxon>Brevibacillus</taxon>
    </lineage>
</organism>
<dbReference type="GO" id="GO:0015937">
    <property type="term" value="P:coenzyme A biosynthetic process"/>
    <property type="evidence" value="ECO:0007669"/>
    <property type="project" value="UniProtKB-UniRule"/>
</dbReference>
<dbReference type="HAMAP" id="MF_00151">
    <property type="entry name" value="PPAT_bact"/>
    <property type="match status" value="1"/>
</dbReference>
<sequence length="163" mass="17784">MKIAVCSGSFDPVTNGHLDIISRGARIFDKVIVAVLINSQKQSLFSVEERVALLEKATAHLPNVQVDSFSGLLVRYMQEKGAHVILRGLRSHADFDYELPIAAANKHLDDQLETLFLLSSPEYAHISSSIVRELGRYGASVAGLVPPAVEEALAQKFAEGQRS</sequence>
<dbReference type="KEGG" id="bcop:JD108_09495"/>
<feature type="domain" description="Cytidyltransferase-like" evidence="10">
    <location>
        <begin position="6"/>
        <end position="133"/>
    </location>
</feature>
<feature type="binding site" evidence="9">
    <location>
        <position position="41"/>
    </location>
    <ligand>
        <name>substrate</name>
    </ligand>
</feature>
<dbReference type="InterPro" id="IPR001980">
    <property type="entry name" value="PPAT"/>
</dbReference>
<evidence type="ECO:0000256" key="1">
    <source>
        <dbReference type="ARBA" id="ARBA00022490"/>
    </source>
</evidence>
<evidence type="ECO:0000313" key="13">
    <source>
        <dbReference type="Proteomes" id="UP000595847"/>
    </source>
</evidence>
<dbReference type="Proteomes" id="UP000595847">
    <property type="component" value="Chromosome"/>
</dbReference>
<dbReference type="EMBL" id="CP073708">
    <property type="protein sequence ID" value="QUO43098.1"/>
    <property type="molecule type" value="Genomic_DNA"/>
</dbReference>
<evidence type="ECO:0000256" key="2">
    <source>
        <dbReference type="ARBA" id="ARBA00022679"/>
    </source>
</evidence>
<dbReference type="InterPro" id="IPR014729">
    <property type="entry name" value="Rossmann-like_a/b/a_fold"/>
</dbReference>
<dbReference type="Gene3D" id="3.40.50.620">
    <property type="entry name" value="HUPs"/>
    <property type="match status" value="1"/>
</dbReference>
<evidence type="ECO:0000313" key="12">
    <source>
        <dbReference type="EMBL" id="QUO43098.1"/>
    </source>
</evidence>
<feature type="binding site" evidence="9">
    <location>
        <begin position="9"/>
        <end position="10"/>
    </location>
    <ligand>
        <name>ATP</name>
        <dbReference type="ChEBI" id="CHEBI:30616"/>
    </ligand>
</feature>
<dbReference type="SUPFAM" id="SSF52374">
    <property type="entry name" value="Nucleotidylyl transferase"/>
    <property type="match status" value="1"/>
</dbReference>
<evidence type="ECO:0000256" key="9">
    <source>
        <dbReference type="HAMAP-Rule" id="MF_00151"/>
    </source>
</evidence>
<gene>
    <name evidence="9 11" type="primary">coaD</name>
    <name evidence="11" type="ORF">JD108_09495</name>
    <name evidence="12" type="ORF">KDJ56_09190</name>
</gene>
<comment type="similarity">
    <text evidence="9">Belongs to the bacterial CoaD family.</text>
</comment>
<feature type="binding site" evidence="9">
    <location>
        <begin position="88"/>
        <end position="90"/>
    </location>
    <ligand>
        <name>ATP</name>
        <dbReference type="ChEBI" id="CHEBI:30616"/>
    </ligand>
</feature>
<keyword evidence="6 9" id="KW-0460">Magnesium</keyword>
<dbReference type="PRINTS" id="PR01020">
    <property type="entry name" value="LPSBIOSNTHSS"/>
</dbReference>
<dbReference type="Proteomes" id="UP000677234">
    <property type="component" value="Chromosome"/>
</dbReference>
<feature type="binding site" evidence="9">
    <location>
        <position position="73"/>
    </location>
    <ligand>
        <name>substrate</name>
    </ligand>
</feature>
<evidence type="ECO:0000256" key="8">
    <source>
        <dbReference type="ARBA" id="ARBA00029346"/>
    </source>
</evidence>
<dbReference type="NCBIfam" id="TIGR01510">
    <property type="entry name" value="coaD_prev_kdtB"/>
    <property type="match status" value="1"/>
</dbReference>
<feature type="binding site" evidence="9">
    <location>
        <begin position="123"/>
        <end position="129"/>
    </location>
    <ligand>
        <name>ATP</name>
        <dbReference type="ChEBI" id="CHEBI:30616"/>
    </ligand>
</feature>
<protein>
    <recommendedName>
        <fullName evidence="9">Phosphopantetheine adenylyltransferase</fullName>
        <ecNumber evidence="9">2.7.7.3</ecNumber>
    </recommendedName>
    <alternativeName>
        <fullName evidence="9">Dephospho-CoA pyrophosphorylase</fullName>
    </alternativeName>
    <alternativeName>
        <fullName evidence="9">Pantetheine-phosphate adenylyltransferase</fullName>
        <shortName evidence="9">PPAT</shortName>
    </alternativeName>
</protein>
<dbReference type="EMBL" id="CP066308">
    <property type="protein sequence ID" value="QQE76070.1"/>
    <property type="molecule type" value="Genomic_DNA"/>
</dbReference>
<keyword evidence="2 9" id="KW-0808">Transferase</keyword>
<dbReference type="RefSeq" id="WP_198829579.1">
    <property type="nucleotide sequence ID" value="NZ_CP066308.1"/>
</dbReference>